<protein>
    <submittedName>
        <fullName evidence="1">C_GCAxxG_C_C family protein</fullName>
    </submittedName>
</protein>
<dbReference type="RefSeq" id="WP_120470337.1">
    <property type="nucleotide sequence ID" value="NZ_CATAJS010000133.1"/>
</dbReference>
<accession>A0A3A9ATW0</accession>
<proteinExistence type="predicted"/>
<dbReference type="OrthoDB" id="9791535at2"/>
<dbReference type="EMBL" id="RAYQ01000013">
    <property type="protein sequence ID" value="RKI90646.1"/>
    <property type="molecule type" value="Genomic_DNA"/>
</dbReference>
<reference evidence="1 2" key="1">
    <citation type="submission" date="2018-09" db="EMBL/GenBank/DDBJ databases">
        <title>Murine metabolic-syndrome-specific gut microbial biobank.</title>
        <authorList>
            <person name="Liu C."/>
        </authorList>
    </citation>
    <scope>NUCLEOTIDE SEQUENCE [LARGE SCALE GENOMIC DNA]</scope>
    <source>
        <strain evidence="1 2">0.1xD8-82</strain>
    </source>
</reference>
<comment type="caution">
    <text evidence="1">The sequence shown here is derived from an EMBL/GenBank/DDBJ whole genome shotgun (WGS) entry which is preliminary data.</text>
</comment>
<organism evidence="1 2">
    <name type="scientific">Parablautia intestinalis</name>
    <dbReference type="NCBI Taxonomy" id="2320100"/>
    <lineage>
        <taxon>Bacteria</taxon>
        <taxon>Bacillati</taxon>
        <taxon>Bacillota</taxon>
        <taxon>Clostridia</taxon>
        <taxon>Lachnospirales</taxon>
        <taxon>Lachnospiraceae</taxon>
        <taxon>Parablautia</taxon>
    </lineage>
</organism>
<dbReference type="InterPro" id="IPR010181">
    <property type="entry name" value="CGCAxxGCC_motif"/>
</dbReference>
<evidence type="ECO:0000313" key="2">
    <source>
        <dbReference type="Proteomes" id="UP000280696"/>
    </source>
</evidence>
<name>A0A3A9ATW0_9FIRM</name>
<sequence>MISRIKQAVATFESGYTCAQSVFATYADLFGLDRETALKLASPMGGGVGRMREICGVVSAMALLAGLKEGNTDPENEEGKERIYLLTRQMADRFKEKNGTIICRELLGIEGREESAKPSARTKEYYASRPCSRLVADASGIIEEVLLADEKDGFCR</sequence>
<dbReference type="AlphaFoldDB" id="A0A3A9ATW0"/>
<gene>
    <name evidence="1" type="ORF">D7V94_12710</name>
</gene>
<dbReference type="NCBIfam" id="TIGR01909">
    <property type="entry name" value="C_GCAxxG_C_C"/>
    <property type="match status" value="1"/>
</dbReference>
<dbReference type="Proteomes" id="UP000280696">
    <property type="component" value="Unassembled WGS sequence"/>
</dbReference>
<keyword evidence="2" id="KW-1185">Reference proteome</keyword>
<evidence type="ECO:0000313" key="1">
    <source>
        <dbReference type="EMBL" id="RKI90646.1"/>
    </source>
</evidence>
<dbReference type="Pfam" id="PF09719">
    <property type="entry name" value="C_GCAxxG_C_C"/>
    <property type="match status" value="1"/>
</dbReference>